<dbReference type="InterPro" id="IPR011059">
    <property type="entry name" value="Metal-dep_hydrolase_composite"/>
</dbReference>
<protein>
    <submittedName>
        <fullName evidence="4">Amidohydrolase family protein</fullName>
    </submittedName>
</protein>
<evidence type="ECO:0000313" key="5">
    <source>
        <dbReference type="Proteomes" id="UP001589789"/>
    </source>
</evidence>
<dbReference type="Gene3D" id="3.20.20.140">
    <property type="entry name" value="Metal-dependent hydrolases"/>
    <property type="match status" value="1"/>
</dbReference>
<sequence>MQGTNTPPRPVDLLVEGCDLVAFDAAGTVLRDAAIAVSDGAIAWIGAAAEARALFAPRERIDARDRIAMPGLIDSHMHTAQQFLRGKLFEMSRRGIGMRNPIWKNYYIPFEGMLDEEDVRLSGLVAYADMLSTGTTCFAEAGGPRPDIMGEAALEAGIRGVISLSTVDMGTGIPDSMMLSTDEALRRNVELVERWRQKGEGRVTASLSLRQIMVCTTDLIRMMAEEARRMGAMIHTHLCEGSYEIDFALERFGMRPAEYLDSLGCIGPFLHAAHAIMLSPNEMDLLVNNDVSVAHCAFNNYAIGHPRVIEMMRRGIRLGLGTDGAAALGTMDIFQVARCGRIAQQCIGGTSWHERFSISGEAVLGAGCAGGGRALGLEIGTLEVGKRADILLVQADDPDHFPVYDPLFTAANTVVGRDVRSVIVDGRVVMKEREFTALDTERLRARLRERHPALMERFEAAVL</sequence>
<name>A0ABV6IYL0_9PROT</name>
<dbReference type="Gene3D" id="2.30.40.10">
    <property type="entry name" value="Urease, subunit C, domain 1"/>
    <property type="match status" value="1"/>
</dbReference>
<comment type="similarity">
    <text evidence="1">Belongs to the metallo-dependent hydrolases superfamily. ATZ/TRZ family.</text>
</comment>
<evidence type="ECO:0000256" key="1">
    <source>
        <dbReference type="ARBA" id="ARBA00006745"/>
    </source>
</evidence>
<dbReference type="Proteomes" id="UP001589789">
    <property type="component" value="Unassembled WGS sequence"/>
</dbReference>
<keyword evidence="5" id="KW-1185">Reference proteome</keyword>
<gene>
    <name evidence="4" type="ORF">ACFFIC_24355</name>
</gene>
<dbReference type="EMBL" id="JBHLVZ010000084">
    <property type="protein sequence ID" value="MFC0388652.1"/>
    <property type="molecule type" value="Genomic_DNA"/>
</dbReference>
<comment type="caution">
    <text evidence="4">The sequence shown here is derived from an EMBL/GenBank/DDBJ whole genome shotgun (WGS) entry which is preliminary data.</text>
</comment>
<evidence type="ECO:0000259" key="3">
    <source>
        <dbReference type="Pfam" id="PF01979"/>
    </source>
</evidence>
<dbReference type="SUPFAM" id="SSF51338">
    <property type="entry name" value="Composite domain of metallo-dependent hydrolases"/>
    <property type="match status" value="1"/>
</dbReference>
<keyword evidence="2" id="KW-0378">Hydrolase</keyword>
<dbReference type="Pfam" id="PF01979">
    <property type="entry name" value="Amidohydro_1"/>
    <property type="match status" value="1"/>
</dbReference>
<dbReference type="PANTHER" id="PTHR43794:SF11">
    <property type="entry name" value="AMIDOHYDROLASE-RELATED DOMAIN-CONTAINING PROTEIN"/>
    <property type="match status" value="1"/>
</dbReference>
<dbReference type="PANTHER" id="PTHR43794">
    <property type="entry name" value="AMINOHYDROLASE SSNA-RELATED"/>
    <property type="match status" value="1"/>
</dbReference>
<dbReference type="InterPro" id="IPR006680">
    <property type="entry name" value="Amidohydro-rel"/>
</dbReference>
<feature type="domain" description="Amidohydrolase-related" evidence="3">
    <location>
        <begin position="67"/>
        <end position="429"/>
    </location>
</feature>
<dbReference type="InterPro" id="IPR050287">
    <property type="entry name" value="MTA/SAH_deaminase"/>
</dbReference>
<dbReference type="SUPFAM" id="SSF51556">
    <property type="entry name" value="Metallo-dependent hydrolases"/>
    <property type="match status" value="1"/>
</dbReference>
<proteinExistence type="inferred from homology"/>
<evidence type="ECO:0000313" key="4">
    <source>
        <dbReference type="EMBL" id="MFC0388652.1"/>
    </source>
</evidence>
<dbReference type="RefSeq" id="WP_377055259.1">
    <property type="nucleotide sequence ID" value="NZ_JBHLVZ010000084.1"/>
</dbReference>
<reference evidence="4 5" key="1">
    <citation type="submission" date="2024-09" db="EMBL/GenBank/DDBJ databases">
        <authorList>
            <person name="Sun Q."/>
            <person name="Mori K."/>
        </authorList>
    </citation>
    <scope>NUCLEOTIDE SEQUENCE [LARGE SCALE GENOMIC DNA]</scope>
    <source>
        <strain evidence="4 5">CCM 7468</strain>
    </source>
</reference>
<accession>A0ABV6IYL0</accession>
<evidence type="ECO:0000256" key="2">
    <source>
        <dbReference type="ARBA" id="ARBA00022801"/>
    </source>
</evidence>
<organism evidence="4 5">
    <name type="scientific">Muricoccus vinaceus</name>
    <dbReference type="NCBI Taxonomy" id="424704"/>
    <lineage>
        <taxon>Bacteria</taxon>
        <taxon>Pseudomonadati</taxon>
        <taxon>Pseudomonadota</taxon>
        <taxon>Alphaproteobacteria</taxon>
        <taxon>Acetobacterales</taxon>
        <taxon>Roseomonadaceae</taxon>
        <taxon>Muricoccus</taxon>
    </lineage>
</organism>
<dbReference type="InterPro" id="IPR032466">
    <property type="entry name" value="Metal_Hydrolase"/>
</dbReference>